<dbReference type="AlphaFoldDB" id="A0A1X6N8F9"/>
<dbReference type="EMBL" id="KZ110593">
    <property type="protein sequence ID" value="OSX64925.1"/>
    <property type="molecule type" value="Genomic_DNA"/>
</dbReference>
<feature type="non-terminal residue" evidence="2">
    <location>
        <position position="1"/>
    </location>
</feature>
<dbReference type="CDD" id="cd22191">
    <property type="entry name" value="DPBB_RlpA_EXP_N-like"/>
    <property type="match status" value="1"/>
</dbReference>
<dbReference type="GeneID" id="36328373"/>
<feature type="non-terminal residue" evidence="2">
    <location>
        <position position="112"/>
    </location>
</feature>
<gene>
    <name evidence="2" type="ORF">POSPLADRAFT_1114052</name>
</gene>
<dbReference type="RefSeq" id="XP_024341719.1">
    <property type="nucleotide sequence ID" value="XM_024483424.1"/>
</dbReference>
<evidence type="ECO:0008006" key="4">
    <source>
        <dbReference type="Google" id="ProtNLM"/>
    </source>
</evidence>
<dbReference type="Gene3D" id="2.40.40.10">
    <property type="entry name" value="RlpA-like domain"/>
    <property type="match status" value="1"/>
</dbReference>
<accession>A0A1X6N8F9</accession>
<reference evidence="2 3" key="1">
    <citation type="submission" date="2017-04" db="EMBL/GenBank/DDBJ databases">
        <title>Genome Sequence of the Model Brown-Rot Fungus Postia placenta SB12.</title>
        <authorList>
            <consortium name="DOE Joint Genome Institute"/>
            <person name="Gaskell J."/>
            <person name="Kersten P."/>
            <person name="Larrondo L.F."/>
            <person name="Canessa P."/>
            <person name="Martinez D."/>
            <person name="Hibbett D."/>
            <person name="Schmoll M."/>
            <person name="Kubicek C.P."/>
            <person name="Martinez A.T."/>
            <person name="Yadav J."/>
            <person name="Master E."/>
            <person name="Magnuson J.K."/>
            <person name="James T."/>
            <person name="Yaver D."/>
            <person name="Berka R."/>
            <person name="Labutti K."/>
            <person name="Lipzen A."/>
            <person name="Aerts A."/>
            <person name="Barry K."/>
            <person name="Henrissat B."/>
            <person name="Blanchette R."/>
            <person name="Grigoriev I."/>
            <person name="Cullen D."/>
        </authorList>
    </citation>
    <scope>NUCLEOTIDE SEQUENCE [LARGE SCALE GENOMIC DNA]</scope>
    <source>
        <strain evidence="2 3">MAD-698-R-SB12</strain>
    </source>
</reference>
<evidence type="ECO:0000313" key="3">
    <source>
        <dbReference type="Proteomes" id="UP000194127"/>
    </source>
</evidence>
<keyword evidence="3" id="KW-1185">Reference proteome</keyword>
<keyword evidence="1" id="KW-0732">Signal</keyword>
<dbReference type="Proteomes" id="UP000194127">
    <property type="component" value="Unassembled WGS sequence"/>
</dbReference>
<organism evidence="2 3">
    <name type="scientific">Postia placenta MAD-698-R-SB12</name>
    <dbReference type="NCBI Taxonomy" id="670580"/>
    <lineage>
        <taxon>Eukaryota</taxon>
        <taxon>Fungi</taxon>
        <taxon>Dikarya</taxon>
        <taxon>Basidiomycota</taxon>
        <taxon>Agaricomycotina</taxon>
        <taxon>Agaricomycetes</taxon>
        <taxon>Polyporales</taxon>
        <taxon>Adustoporiaceae</taxon>
        <taxon>Rhodonia</taxon>
    </lineage>
</organism>
<dbReference type="InterPro" id="IPR051477">
    <property type="entry name" value="Expansin_CellWall"/>
</dbReference>
<dbReference type="STRING" id="670580.A0A1X6N8F9"/>
<dbReference type="PANTHER" id="PTHR31836">
    <property type="match status" value="1"/>
</dbReference>
<proteinExistence type="predicted"/>
<name>A0A1X6N8F9_9APHY</name>
<dbReference type="OrthoDB" id="623670at2759"/>
<evidence type="ECO:0000256" key="1">
    <source>
        <dbReference type="ARBA" id="ARBA00022729"/>
    </source>
</evidence>
<evidence type="ECO:0000313" key="2">
    <source>
        <dbReference type="EMBL" id="OSX64925.1"/>
    </source>
</evidence>
<dbReference type="SUPFAM" id="SSF50685">
    <property type="entry name" value="Barwin-like endoglucanases"/>
    <property type="match status" value="1"/>
</dbReference>
<protein>
    <recommendedName>
        <fullName evidence="4">RlpA-like protein double-psi beta-barrel domain-containing protein</fullName>
    </recommendedName>
</protein>
<dbReference type="InterPro" id="IPR036908">
    <property type="entry name" value="RlpA-like_sf"/>
</dbReference>
<sequence>AVAHRPRGELARRQSYSNARFTYYSVGMGACGQESQPSDFIVALDTALYGDGYPGPQCFKSITITANGKTTTATIMDECPGCPSGGLDMSEGLFQFFADLSVGVLYGTWYYN</sequence>
<dbReference type="PANTHER" id="PTHR31836:SF28">
    <property type="entry name" value="SRCR DOMAIN-CONTAINING PROTEIN-RELATED"/>
    <property type="match status" value="1"/>
</dbReference>